<comment type="caution">
    <text evidence="1">The sequence shown here is derived from an EMBL/GenBank/DDBJ whole genome shotgun (WGS) entry which is preliminary data.</text>
</comment>
<reference evidence="1" key="2">
    <citation type="journal article" date="2024" name="Plant">
        <title>Genomic evolution and insights into agronomic trait innovations of Sesamum species.</title>
        <authorList>
            <person name="Miao H."/>
            <person name="Wang L."/>
            <person name="Qu L."/>
            <person name="Liu H."/>
            <person name="Sun Y."/>
            <person name="Le M."/>
            <person name="Wang Q."/>
            <person name="Wei S."/>
            <person name="Zheng Y."/>
            <person name="Lin W."/>
            <person name="Duan Y."/>
            <person name="Cao H."/>
            <person name="Xiong S."/>
            <person name="Wang X."/>
            <person name="Wei L."/>
            <person name="Li C."/>
            <person name="Ma Q."/>
            <person name="Ju M."/>
            <person name="Zhao R."/>
            <person name="Li G."/>
            <person name="Mu C."/>
            <person name="Tian Q."/>
            <person name="Mei H."/>
            <person name="Zhang T."/>
            <person name="Gao T."/>
            <person name="Zhang H."/>
        </authorList>
    </citation>
    <scope>NUCLEOTIDE SEQUENCE</scope>
    <source>
        <strain evidence="1">KEN8</strain>
    </source>
</reference>
<accession>A0AAW2JCT4</accession>
<dbReference type="PANTHER" id="PTHR48475">
    <property type="entry name" value="RIBONUCLEASE H"/>
    <property type="match status" value="1"/>
</dbReference>
<organism evidence="1">
    <name type="scientific">Sesamum calycinum</name>
    <dbReference type="NCBI Taxonomy" id="2727403"/>
    <lineage>
        <taxon>Eukaryota</taxon>
        <taxon>Viridiplantae</taxon>
        <taxon>Streptophyta</taxon>
        <taxon>Embryophyta</taxon>
        <taxon>Tracheophyta</taxon>
        <taxon>Spermatophyta</taxon>
        <taxon>Magnoliopsida</taxon>
        <taxon>eudicotyledons</taxon>
        <taxon>Gunneridae</taxon>
        <taxon>Pentapetalae</taxon>
        <taxon>asterids</taxon>
        <taxon>lamiids</taxon>
        <taxon>Lamiales</taxon>
        <taxon>Pedaliaceae</taxon>
        <taxon>Sesamum</taxon>
    </lineage>
</organism>
<sequence length="376" mass="43393">MLKEDYVPLTKVADHIMNCKLNSEKIELQVSKDEHTESFRQLKAGRGDAIPNQGFLPLDGPSSPKLMSSIEQPPSIELKPLPSHLKTIMGWRMCIDYRALNEVAIAPEDQEKTTFTCLYGTFAFRRMPFGNVIPSRLTYQQRKKIFSDVKYHPWDESYLYKRCGDGMVRRCVPKEEMHNIFSFFHDREVGDIMGHLEQQQRIATPYHPQTSGQAEVYNGELMHILKKTVNSSRKDWSLKWDDALWAYRTAFKTPIGMSPFHLLFGKNCHLSVELEHKAYWETKFINFDLPFVGVITQVSSSRTYVNSCPRAILRALLLTWVSSPNNMASSIFAPPSKIDTRLSYCQRKASPRSEENVVPLTSKTVHDRLDNIKQWL</sequence>
<dbReference type="Gene3D" id="3.30.420.10">
    <property type="entry name" value="Ribonuclease H-like superfamily/Ribonuclease H"/>
    <property type="match status" value="1"/>
</dbReference>
<protein>
    <recommendedName>
        <fullName evidence="2">Integrase catalytic domain-containing protein</fullName>
    </recommendedName>
</protein>
<evidence type="ECO:0000313" key="1">
    <source>
        <dbReference type="EMBL" id="KAL0292167.1"/>
    </source>
</evidence>
<dbReference type="SUPFAM" id="SSF56672">
    <property type="entry name" value="DNA/RNA polymerases"/>
    <property type="match status" value="1"/>
</dbReference>
<dbReference type="InterPro" id="IPR012337">
    <property type="entry name" value="RNaseH-like_sf"/>
</dbReference>
<name>A0AAW2JCT4_9LAMI</name>
<proteinExistence type="predicted"/>
<dbReference type="InterPro" id="IPR036397">
    <property type="entry name" value="RNaseH_sf"/>
</dbReference>
<dbReference type="SUPFAM" id="SSF53098">
    <property type="entry name" value="Ribonuclease H-like"/>
    <property type="match status" value="1"/>
</dbReference>
<evidence type="ECO:0008006" key="2">
    <source>
        <dbReference type="Google" id="ProtNLM"/>
    </source>
</evidence>
<dbReference type="InterPro" id="IPR043502">
    <property type="entry name" value="DNA/RNA_pol_sf"/>
</dbReference>
<dbReference type="GO" id="GO:0003676">
    <property type="term" value="F:nucleic acid binding"/>
    <property type="evidence" value="ECO:0007669"/>
    <property type="project" value="InterPro"/>
</dbReference>
<dbReference type="Gene3D" id="3.10.10.10">
    <property type="entry name" value="HIV Type 1 Reverse Transcriptase, subunit A, domain 1"/>
    <property type="match status" value="1"/>
</dbReference>
<reference evidence="1" key="1">
    <citation type="submission" date="2020-06" db="EMBL/GenBank/DDBJ databases">
        <authorList>
            <person name="Li T."/>
            <person name="Hu X."/>
            <person name="Zhang T."/>
            <person name="Song X."/>
            <person name="Zhang H."/>
            <person name="Dai N."/>
            <person name="Sheng W."/>
            <person name="Hou X."/>
            <person name="Wei L."/>
        </authorList>
    </citation>
    <scope>NUCLEOTIDE SEQUENCE</scope>
    <source>
        <strain evidence="1">KEN8</strain>
        <tissue evidence="1">Leaf</tissue>
    </source>
</reference>
<dbReference type="AlphaFoldDB" id="A0AAW2JCT4"/>
<dbReference type="PANTHER" id="PTHR48475:SF1">
    <property type="entry name" value="RNASE H TYPE-1 DOMAIN-CONTAINING PROTEIN"/>
    <property type="match status" value="1"/>
</dbReference>
<dbReference type="EMBL" id="JACGWM010001523">
    <property type="protein sequence ID" value="KAL0292167.1"/>
    <property type="molecule type" value="Genomic_DNA"/>
</dbReference>
<gene>
    <name evidence="1" type="ORF">Scaly_2601800</name>
</gene>